<gene>
    <name evidence="13" type="ORF">BJ085DRAFT_34254</name>
</gene>
<dbReference type="InterPro" id="IPR007238">
    <property type="entry name" value="DNA_primase_lsu_euk/arc"/>
</dbReference>
<comment type="function">
    <text evidence="9">DNA primase is the polymerase that synthesizes small RNA primers for the Okazaki fragments made during discontinuous DNA replication.</text>
</comment>
<dbReference type="Pfam" id="PF26466">
    <property type="entry name" value="DNA_primase_lrg_N"/>
    <property type="match status" value="1"/>
</dbReference>
<sequence>MVVDRRISTQARYPHRLNFYLYPPKSTITVEDVELWALDRLQVLKALESAMIRIKSDTDISSALQPTLQKFMPLSTNLNQTRKAAWQEERQKDHVSHFILRLAFSKTSESRAWFLRFETALFKLRFTNATTDERQAFLEQLPDFHQKMVSPETKRAMAELLRAGSGPNKNVDQEAFVEVDFVQVLDLVQRRQVYLHGGKAYLPISDQAVLVVNEFKKRLEKSLTVMAKMLTRIDEEDRLGPILENLSSQQASMEYRAKNTSGEISAQDIDAQSVHFPMCMRHLQSTLKDQGHLRHGGRMQYNLFLKGIGVSLEEVLIYWRQAFRHITDDKFQKEHTYSFRHMYGLEGKRTNYSPYSCNKIITSNQPGAGDYHGCPFKHFSKDQLATSLRQQQLSDGDVNGIIDLAQQGHCQLACTRQFEVTHRAAMAKPGRPVMPPSDSQGTQGRGGATATLDTNVDRIIHPNQFYDQSVALVAKEIDQV</sequence>
<dbReference type="GO" id="GO:0006269">
    <property type="term" value="P:DNA replication, synthesis of primer"/>
    <property type="evidence" value="ECO:0007669"/>
    <property type="project" value="UniProtKB-KW"/>
</dbReference>
<evidence type="ECO:0000256" key="2">
    <source>
        <dbReference type="ARBA" id="ARBA00022485"/>
    </source>
</evidence>
<dbReference type="InterPro" id="IPR016558">
    <property type="entry name" value="DNA_primase_lsu_euk"/>
</dbReference>
<dbReference type="PIRSF" id="PIRSF009449">
    <property type="entry name" value="DNA_primase_large_subunit"/>
    <property type="match status" value="1"/>
</dbReference>
<dbReference type="PANTHER" id="PTHR10537:SF3">
    <property type="entry name" value="DNA PRIMASE LARGE SUBUNIT"/>
    <property type="match status" value="1"/>
</dbReference>
<evidence type="ECO:0000256" key="5">
    <source>
        <dbReference type="ARBA" id="ARBA00022723"/>
    </source>
</evidence>
<evidence type="ECO:0000256" key="4">
    <source>
        <dbReference type="ARBA" id="ARBA00022705"/>
    </source>
</evidence>
<dbReference type="CDD" id="cd07322">
    <property type="entry name" value="PriL_PriS_Eukaryotic"/>
    <property type="match status" value="1"/>
</dbReference>
<evidence type="ECO:0000256" key="11">
    <source>
        <dbReference type="SAM" id="MobiDB-lite"/>
    </source>
</evidence>
<evidence type="ECO:0000256" key="7">
    <source>
        <dbReference type="ARBA" id="ARBA00023014"/>
    </source>
</evidence>
<dbReference type="PANTHER" id="PTHR10537">
    <property type="entry name" value="DNA PRIMASE LARGE SUBUNIT"/>
    <property type="match status" value="1"/>
</dbReference>
<dbReference type="EMBL" id="ML002249">
    <property type="protein sequence ID" value="RKP39709.1"/>
    <property type="molecule type" value="Genomic_DNA"/>
</dbReference>
<feature type="domain" description="DNA primase large subunit C-terminal" evidence="12">
    <location>
        <begin position="274"/>
        <end position="466"/>
    </location>
</feature>
<proteinExistence type="inferred from homology"/>
<dbReference type="Pfam" id="PF04104">
    <property type="entry name" value="DNA_primase_lrg"/>
    <property type="match status" value="1"/>
</dbReference>
<keyword evidence="7 9" id="KW-0411">Iron-sulfur</keyword>
<keyword evidence="3 9" id="KW-0639">Primosome</keyword>
<feature type="binding site" evidence="10">
    <location>
        <position position="357"/>
    </location>
    <ligand>
        <name>[4Fe-4S] cluster</name>
        <dbReference type="ChEBI" id="CHEBI:49883"/>
    </ligand>
</feature>
<evidence type="ECO:0000256" key="3">
    <source>
        <dbReference type="ARBA" id="ARBA00022515"/>
    </source>
</evidence>
<organism evidence="13 14">
    <name type="scientific">Dimargaris cristalligena</name>
    <dbReference type="NCBI Taxonomy" id="215637"/>
    <lineage>
        <taxon>Eukaryota</taxon>
        <taxon>Fungi</taxon>
        <taxon>Fungi incertae sedis</taxon>
        <taxon>Zoopagomycota</taxon>
        <taxon>Kickxellomycotina</taxon>
        <taxon>Dimargaritomycetes</taxon>
        <taxon>Dimargaritales</taxon>
        <taxon>Dimargaritaceae</taxon>
        <taxon>Dimargaris</taxon>
    </lineage>
</organism>
<comment type="cofactor">
    <cofactor evidence="9">
        <name>[4Fe-4S] cluster</name>
        <dbReference type="ChEBI" id="CHEBI:49883"/>
    </cofactor>
    <text evidence="9">Binds 1 [4Fe-4S] cluster.</text>
</comment>
<dbReference type="GO" id="GO:0006270">
    <property type="term" value="P:DNA replication initiation"/>
    <property type="evidence" value="ECO:0007669"/>
    <property type="project" value="TreeGrafter"/>
</dbReference>
<keyword evidence="2 9" id="KW-0004">4Fe-4S</keyword>
<feature type="binding site" evidence="10">
    <location>
        <position position="374"/>
    </location>
    <ligand>
        <name>[4Fe-4S] cluster</name>
        <dbReference type="ChEBI" id="CHEBI:49883"/>
    </ligand>
</feature>
<evidence type="ECO:0000256" key="9">
    <source>
        <dbReference type="PIRNR" id="PIRNR009449"/>
    </source>
</evidence>
<keyword evidence="6 9" id="KW-0408">Iron</keyword>
<dbReference type="Gene3D" id="1.20.930.80">
    <property type="match status" value="1"/>
</dbReference>
<dbReference type="GO" id="GO:0005658">
    <property type="term" value="C:alpha DNA polymerase:primase complex"/>
    <property type="evidence" value="ECO:0007669"/>
    <property type="project" value="TreeGrafter"/>
</dbReference>
<keyword evidence="4 9" id="KW-0235">DNA replication</keyword>
<dbReference type="GO" id="GO:0046872">
    <property type="term" value="F:metal ion binding"/>
    <property type="evidence" value="ECO:0007669"/>
    <property type="project" value="UniProtKB-UniRule"/>
</dbReference>
<protein>
    <recommendedName>
        <fullName evidence="9">DNA primase large subunit</fullName>
    </recommendedName>
</protein>
<evidence type="ECO:0000256" key="6">
    <source>
        <dbReference type="ARBA" id="ARBA00023004"/>
    </source>
</evidence>
<feature type="binding site" evidence="10">
    <location>
        <position position="279"/>
    </location>
    <ligand>
        <name>[4Fe-4S] cluster</name>
        <dbReference type="ChEBI" id="CHEBI:49883"/>
    </ligand>
</feature>
<keyword evidence="8 9" id="KW-0238">DNA-binding</keyword>
<comment type="similarity">
    <text evidence="1 9">Belongs to the eukaryotic-type primase large subunit family.</text>
</comment>
<name>A0A4V1J5N8_9FUNG</name>
<evidence type="ECO:0000256" key="10">
    <source>
        <dbReference type="PIRSR" id="PIRSR009449-1"/>
    </source>
</evidence>
<dbReference type="InterPro" id="IPR058560">
    <property type="entry name" value="DNA_primase_C"/>
</dbReference>
<evidence type="ECO:0000313" key="14">
    <source>
        <dbReference type="Proteomes" id="UP000268162"/>
    </source>
</evidence>
<evidence type="ECO:0000256" key="1">
    <source>
        <dbReference type="ARBA" id="ARBA00010564"/>
    </source>
</evidence>
<keyword evidence="14" id="KW-1185">Reference proteome</keyword>
<dbReference type="AlphaFoldDB" id="A0A4V1J5N8"/>
<feature type="region of interest" description="Disordered" evidence="11">
    <location>
        <begin position="428"/>
        <end position="450"/>
    </location>
</feature>
<feature type="binding site" evidence="10">
    <location>
        <position position="414"/>
    </location>
    <ligand>
        <name>[4Fe-4S] cluster</name>
        <dbReference type="ChEBI" id="CHEBI:49883"/>
    </ligand>
</feature>
<keyword evidence="5 9" id="KW-0479">Metal-binding</keyword>
<evidence type="ECO:0000313" key="13">
    <source>
        <dbReference type="EMBL" id="RKP39709.1"/>
    </source>
</evidence>
<dbReference type="Proteomes" id="UP000268162">
    <property type="component" value="Unassembled WGS sequence"/>
</dbReference>
<evidence type="ECO:0000256" key="8">
    <source>
        <dbReference type="ARBA" id="ARBA00023125"/>
    </source>
</evidence>
<dbReference type="GO" id="GO:0003677">
    <property type="term" value="F:DNA binding"/>
    <property type="evidence" value="ECO:0007669"/>
    <property type="project" value="UniProtKB-UniRule"/>
</dbReference>
<accession>A0A4V1J5N8</accession>
<reference evidence="14" key="1">
    <citation type="journal article" date="2018" name="Nat. Microbiol.">
        <title>Leveraging single-cell genomics to expand the fungal tree of life.</title>
        <authorList>
            <person name="Ahrendt S.R."/>
            <person name="Quandt C.A."/>
            <person name="Ciobanu D."/>
            <person name="Clum A."/>
            <person name="Salamov A."/>
            <person name="Andreopoulos B."/>
            <person name="Cheng J.F."/>
            <person name="Woyke T."/>
            <person name="Pelin A."/>
            <person name="Henrissat B."/>
            <person name="Reynolds N.K."/>
            <person name="Benny G.L."/>
            <person name="Smith M.E."/>
            <person name="James T.Y."/>
            <person name="Grigoriev I.V."/>
        </authorList>
    </citation>
    <scope>NUCLEOTIDE SEQUENCE [LARGE SCALE GENOMIC DNA]</scope>
    <source>
        <strain evidence="14">RSA 468</strain>
    </source>
</reference>
<dbReference type="STRING" id="215637.A0A4V1J5N8"/>
<dbReference type="GO" id="GO:0051539">
    <property type="term" value="F:4 iron, 4 sulfur cluster binding"/>
    <property type="evidence" value="ECO:0007669"/>
    <property type="project" value="UniProtKB-UniRule"/>
</dbReference>
<evidence type="ECO:0000259" key="12">
    <source>
        <dbReference type="Pfam" id="PF04104"/>
    </source>
</evidence>